<feature type="region of interest" description="Disordered" evidence="9">
    <location>
        <begin position="196"/>
        <end position="222"/>
    </location>
</feature>
<evidence type="ECO:0000256" key="3">
    <source>
        <dbReference type="ARBA" id="ARBA00022448"/>
    </source>
</evidence>
<dbReference type="PANTHER" id="PTHR30625">
    <property type="entry name" value="PROTEIN TOLQ"/>
    <property type="match status" value="1"/>
</dbReference>
<accession>A0A382JM03</accession>
<feature type="transmembrane region" description="Helical" evidence="10">
    <location>
        <begin position="151"/>
        <end position="178"/>
    </location>
</feature>
<dbReference type="EMBL" id="UINC01074805">
    <property type="protein sequence ID" value="SVC12362.1"/>
    <property type="molecule type" value="Genomic_DNA"/>
</dbReference>
<keyword evidence="5 10" id="KW-0812">Transmembrane</keyword>
<evidence type="ECO:0000256" key="7">
    <source>
        <dbReference type="ARBA" id="ARBA00022989"/>
    </source>
</evidence>
<dbReference type="AlphaFoldDB" id="A0A382JM03"/>
<dbReference type="GO" id="GO:0005886">
    <property type="term" value="C:plasma membrane"/>
    <property type="evidence" value="ECO:0007669"/>
    <property type="project" value="UniProtKB-SubCell"/>
</dbReference>
<dbReference type="Pfam" id="PF01618">
    <property type="entry name" value="MotA_ExbB"/>
    <property type="match status" value="1"/>
</dbReference>
<evidence type="ECO:0000256" key="4">
    <source>
        <dbReference type="ARBA" id="ARBA00022475"/>
    </source>
</evidence>
<evidence type="ECO:0000313" key="12">
    <source>
        <dbReference type="EMBL" id="SVC12362.1"/>
    </source>
</evidence>
<evidence type="ECO:0000256" key="6">
    <source>
        <dbReference type="ARBA" id="ARBA00022927"/>
    </source>
</evidence>
<feature type="domain" description="MotA/TolQ/ExbB proton channel" evidence="11">
    <location>
        <begin position="69"/>
        <end position="181"/>
    </location>
</feature>
<name>A0A382JM03_9ZZZZ</name>
<evidence type="ECO:0000256" key="2">
    <source>
        <dbReference type="ARBA" id="ARBA00010442"/>
    </source>
</evidence>
<sequence length="222" mass="23953">MLAATLLQGGPLVWVLLATSALGGVVFMERRLTYYRVQINTTALLGGLKNVLSQNNLVEAIGICDATPSPTARIVKVVLENHQLPREEVKEILEQHGSEEVARLEQRLGVLATIGQIAPLLGLLGAVLGFMETGEEVITDHHAHFAKALMPLALGLAIGVPCYVGYNHLVAVVGMIVIDMQKAGLRALRMVSEMESPVRRKRTKARQKTSSDSGEDGSRDKG</sequence>
<protein>
    <recommendedName>
        <fullName evidence="11">MotA/TolQ/ExbB proton channel domain-containing protein</fullName>
    </recommendedName>
</protein>
<evidence type="ECO:0000256" key="10">
    <source>
        <dbReference type="SAM" id="Phobius"/>
    </source>
</evidence>
<gene>
    <name evidence="12" type="ORF">METZ01_LOCUS265216</name>
</gene>
<dbReference type="GO" id="GO:0017038">
    <property type="term" value="P:protein import"/>
    <property type="evidence" value="ECO:0007669"/>
    <property type="project" value="TreeGrafter"/>
</dbReference>
<dbReference type="PANTHER" id="PTHR30625:SF15">
    <property type="entry name" value="BIOPOLYMER TRANSPORT PROTEIN EXBB"/>
    <property type="match status" value="1"/>
</dbReference>
<evidence type="ECO:0000259" key="11">
    <source>
        <dbReference type="Pfam" id="PF01618"/>
    </source>
</evidence>
<dbReference type="InterPro" id="IPR002898">
    <property type="entry name" value="MotA_ExbB_proton_chnl"/>
</dbReference>
<evidence type="ECO:0000256" key="9">
    <source>
        <dbReference type="SAM" id="MobiDB-lite"/>
    </source>
</evidence>
<keyword evidence="4" id="KW-1003">Cell membrane</keyword>
<organism evidence="12">
    <name type="scientific">marine metagenome</name>
    <dbReference type="NCBI Taxonomy" id="408172"/>
    <lineage>
        <taxon>unclassified sequences</taxon>
        <taxon>metagenomes</taxon>
        <taxon>ecological metagenomes</taxon>
    </lineage>
</organism>
<proteinExistence type="inferred from homology"/>
<keyword evidence="7 10" id="KW-1133">Transmembrane helix</keyword>
<comment type="subcellular location">
    <subcellularLocation>
        <location evidence="1">Cell membrane</location>
        <topology evidence="1">Multi-pass membrane protein</topology>
    </subcellularLocation>
</comment>
<keyword evidence="8 10" id="KW-0472">Membrane</keyword>
<keyword evidence="6" id="KW-0653">Protein transport</keyword>
<evidence type="ECO:0000256" key="8">
    <source>
        <dbReference type="ARBA" id="ARBA00023136"/>
    </source>
</evidence>
<reference evidence="12" key="1">
    <citation type="submission" date="2018-05" db="EMBL/GenBank/DDBJ databases">
        <authorList>
            <person name="Lanie J.A."/>
            <person name="Ng W.-L."/>
            <person name="Kazmierczak K.M."/>
            <person name="Andrzejewski T.M."/>
            <person name="Davidsen T.M."/>
            <person name="Wayne K.J."/>
            <person name="Tettelin H."/>
            <person name="Glass J.I."/>
            <person name="Rusch D."/>
            <person name="Podicherti R."/>
            <person name="Tsui H.-C.T."/>
            <person name="Winkler M.E."/>
        </authorList>
    </citation>
    <scope>NUCLEOTIDE SEQUENCE</scope>
</reference>
<keyword evidence="3" id="KW-0813">Transport</keyword>
<evidence type="ECO:0000256" key="5">
    <source>
        <dbReference type="ARBA" id="ARBA00022692"/>
    </source>
</evidence>
<evidence type="ECO:0000256" key="1">
    <source>
        <dbReference type="ARBA" id="ARBA00004651"/>
    </source>
</evidence>
<comment type="similarity">
    <text evidence="2">Belongs to the ExbB/TolQ family.</text>
</comment>
<feature type="transmembrane region" description="Helical" evidence="10">
    <location>
        <begin position="12"/>
        <end position="28"/>
    </location>
</feature>
<feature type="transmembrane region" description="Helical" evidence="10">
    <location>
        <begin position="108"/>
        <end position="131"/>
    </location>
</feature>
<dbReference type="InterPro" id="IPR050790">
    <property type="entry name" value="ExbB/TolQ_transport"/>
</dbReference>